<evidence type="ECO:0000256" key="10">
    <source>
        <dbReference type="ARBA" id="ARBA00022679"/>
    </source>
</evidence>
<keyword evidence="27" id="KW-1185">Reference proteome</keyword>
<keyword evidence="15" id="KW-0862">Zinc</keyword>
<evidence type="ECO:0000256" key="5">
    <source>
        <dbReference type="ARBA" id="ARBA00011624"/>
    </source>
</evidence>
<protein>
    <recommendedName>
        <fullName evidence="7">E3 ubiquitin-protein ligase RNF114</fullName>
        <ecNumber evidence="6">2.3.2.27</ecNumber>
    </recommendedName>
    <alternativeName>
        <fullName evidence="21">RING finger protein 114</fullName>
    </alternativeName>
    <alternativeName>
        <fullName evidence="20">RING-type E3 ubiquitin transferase RNF114</fullName>
    </alternativeName>
    <alternativeName>
        <fullName evidence="22">Zinc finger protein 313</fullName>
    </alternativeName>
</protein>
<dbReference type="GO" id="GO:0061630">
    <property type="term" value="F:ubiquitin protein ligase activity"/>
    <property type="evidence" value="ECO:0007669"/>
    <property type="project" value="UniProtKB-EC"/>
</dbReference>
<comment type="subunit">
    <text evidence="5">Interacts with XAF1, the interaction increases XAF1 stability and proapoptotic effects, and may regulate IFN signaling.</text>
</comment>
<evidence type="ECO:0000256" key="6">
    <source>
        <dbReference type="ARBA" id="ARBA00012483"/>
    </source>
</evidence>
<evidence type="ECO:0000256" key="12">
    <source>
        <dbReference type="ARBA" id="ARBA00022771"/>
    </source>
</evidence>
<evidence type="ECO:0000256" key="14">
    <source>
        <dbReference type="ARBA" id="ARBA00022786"/>
    </source>
</evidence>
<dbReference type="InterPro" id="IPR017907">
    <property type="entry name" value="Znf_RING_CS"/>
</dbReference>
<dbReference type="Pfam" id="PF13445">
    <property type="entry name" value="zf-RING_UBOX"/>
    <property type="match status" value="1"/>
</dbReference>
<evidence type="ECO:0000259" key="25">
    <source>
        <dbReference type="PROSITE" id="PS51803"/>
    </source>
</evidence>
<evidence type="ECO:0000256" key="18">
    <source>
        <dbReference type="ARBA" id="ARBA00022990"/>
    </source>
</evidence>
<keyword evidence="17" id="KW-0744">Spermatogenesis</keyword>
<dbReference type="InterPro" id="IPR027370">
    <property type="entry name" value="Znf-RING_euk"/>
</dbReference>
<comment type="caution">
    <text evidence="26">The sequence shown here is derived from an EMBL/GenBank/DDBJ whole genome shotgun (WGS) entry which is preliminary data.</text>
</comment>
<feature type="domain" description="RING-type" evidence="24">
    <location>
        <begin position="115"/>
        <end position="154"/>
    </location>
</feature>
<evidence type="ECO:0000256" key="13">
    <source>
        <dbReference type="ARBA" id="ARBA00022782"/>
    </source>
</evidence>
<keyword evidence="11" id="KW-0479">Metal-binding</keyword>
<dbReference type="PANTHER" id="PTHR46016:SF3">
    <property type="entry name" value="E3 UBIQUITIN-PROTEIN LIGASE RNF114"/>
    <property type="match status" value="1"/>
</dbReference>
<dbReference type="Gene3D" id="3.30.40.10">
    <property type="entry name" value="Zinc/RING finger domain, C3HC4 (zinc finger)"/>
    <property type="match status" value="1"/>
</dbReference>
<dbReference type="GO" id="GO:0007283">
    <property type="term" value="P:spermatogenesis"/>
    <property type="evidence" value="ECO:0007669"/>
    <property type="project" value="UniProtKB-KW"/>
</dbReference>
<evidence type="ECO:0000256" key="20">
    <source>
        <dbReference type="ARBA" id="ARBA00030438"/>
    </source>
</evidence>
<evidence type="ECO:0000256" key="3">
    <source>
        <dbReference type="ARBA" id="ARBA00004496"/>
    </source>
</evidence>
<sequence>MKGTTFARAGSSIPICKLALAIWLTSENSKLTGWFVSISWRTRAVCEHGIGCDKAPVEIFYGRQCDVGKISGTAPLPPHSTAGREEMAMLGSFSSAQQQKKNISGGDRDVTEFVCPVCLEIFDSPVRTQCGHTFCQSCLQECLRPQKPVCAVCRTALDHWAKATDLEAQIHTSVGACKGCGAQVGLSQMRGHTAACSKYQEYIEEGVRTTAQTQPNIIGPVPNRFTFSCPYCNCQNLDQDGLVEHCTSQHARDTRHVVCPVCASMPWGDPNYRSADFFQHLKIRHTFSYDTFVDYSTDEHTMIQEALQRSLMEN</sequence>
<keyword evidence="18" id="KW-0007">Acetylation</keyword>
<organism evidence="26 27">
    <name type="scientific">Umbra pygmaea</name>
    <name type="common">Eastern mudminnow</name>
    <dbReference type="NCBI Taxonomy" id="75934"/>
    <lineage>
        <taxon>Eukaryota</taxon>
        <taxon>Metazoa</taxon>
        <taxon>Chordata</taxon>
        <taxon>Craniata</taxon>
        <taxon>Vertebrata</taxon>
        <taxon>Euteleostomi</taxon>
        <taxon>Actinopterygii</taxon>
        <taxon>Neopterygii</taxon>
        <taxon>Teleostei</taxon>
        <taxon>Protacanthopterygii</taxon>
        <taxon>Esociformes</taxon>
        <taxon>Umbridae</taxon>
        <taxon>Umbra</taxon>
    </lineage>
</organism>
<keyword evidence="16" id="KW-0832">Ubl conjugation</keyword>
<evidence type="ECO:0000256" key="11">
    <source>
        <dbReference type="ARBA" id="ARBA00022723"/>
    </source>
</evidence>
<dbReference type="PANTHER" id="PTHR46016">
    <property type="entry name" value="ZINC FINGER, RING/FYVE/PHD-TYPE"/>
    <property type="match status" value="1"/>
</dbReference>
<dbReference type="PROSITE" id="PS00518">
    <property type="entry name" value="ZF_RING_1"/>
    <property type="match status" value="1"/>
</dbReference>
<keyword evidence="19" id="KW-0539">Nucleus</keyword>
<comment type="pathway">
    <text evidence="4">Protein modification; protein ubiquitination.</text>
</comment>
<gene>
    <name evidence="26" type="ORF">UPYG_G00015320</name>
</gene>
<keyword evidence="12 23" id="KW-0863">Zinc-finger</keyword>
<keyword evidence="13" id="KW-0221">Differentiation</keyword>
<dbReference type="Pfam" id="PF05605">
    <property type="entry name" value="zf-Di19"/>
    <property type="match status" value="1"/>
</dbReference>
<dbReference type="PROSITE" id="PS51803">
    <property type="entry name" value="ZF_C2HC_RNF"/>
    <property type="match status" value="1"/>
</dbReference>
<evidence type="ECO:0000256" key="16">
    <source>
        <dbReference type="ARBA" id="ARBA00022843"/>
    </source>
</evidence>
<dbReference type="CDD" id="cd16540">
    <property type="entry name" value="RING-HC_RNF114"/>
    <property type="match status" value="1"/>
</dbReference>
<dbReference type="InterPro" id="IPR042716">
    <property type="entry name" value="RNF114_RING-HC"/>
</dbReference>
<evidence type="ECO:0000313" key="27">
    <source>
        <dbReference type="Proteomes" id="UP001557470"/>
    </source>
</evidence>
<dbReference type="InterPro" id="IPR001841">
    <property type="entry name" value="Znf_RING"/>
</dbReference>
<name>A0ABD0XJK8_UMBPY</name>
<keyword evidence="8" id="KW-0217">Developmental protein</keyword>
<dbReference type="InterPro" id="IPR051438">
    <property type="entry name" value="RNF_E3_ubiq-protein_ligase"/>
</dbReference>
<keyword evidence="10" id="KW-0808">Transferase</keyword>
<keyword evidence="9" id="KW-0963">Cytoplasm</keyword>
<dbReference type="InterPro" id="IPR013083">
    <property type="entry name" value="Znf_RING/FYVE/PHD"/>
</dbReference>
<keyword evidence="14" id="KW-0833">Ubl conjugation pathway</keyword>
<comment type="subcellular location">
    <subcellularLocation>
        <location evidence="3">Cytoplasm</location>
    </subcellularLocation>
    <subcellularLocation>
        <location evidence="2">Nucleus</location>
    </subcellularLocation>
</comment>
<proteinExistence type="predicted"/>
<evidence type="ECO:0000256" key="1">
    <source>
        <dbReference type="ARBA" id="ARBA00000900"/>
    </source>
</evidence>
<dbReference type="GO" id="GO:0030154">
    <property type="term" value="P:cell differentiation"/>
    <property type="evidence" value="ECO:0007669"/>
    <property type="project" value="UniProtKB-KW"/>
</dbReference>
<accession>A0ABD0XJK8</accession>
<evidence type="ECO:0000256" key="19">
    <source>
        <dbReference type="ARBA" id="ARBA00023242"/>
    </source>
</evidence>
<evidence type="ECO:0000256" key="8">
    <source>
        <dbReference type="ARBA" id="ARBA00022473"/>
    </source>
</evidence>
<evidence type="ECO:0000259" key="24">
    <source>
        <dbReference type="PROSITE" id="PS50089"/>
    </source>
</evidence>
<evidence type="ECO:0000256" key="2">
    <source>
        <dbReference type="ARBA" id="ARBA00004123"/>
    </source>
</evidence>
<dbReference type="Pfam" id="PF18574">
    <property type="entry name" value="zf_C2HC_14"/>
    <property type="match status" value="1"/>
</dbReference>
<dbReference type="InterPro" id="IPR034734">
    <property type="entry name" value="ZF_C2HC_RNF"/>
</dbReference>
<dbReference type="InterPro" id="IPR008598">
    <property type="entry name" value="Di19_Zn-bd"/>
</dbReference>
<evidence type="ECO:0000313" key="26">
    <source>
        <dbReference type="EMBL" id="KAL1021594.1"/>
    </source>
</evidence>
<dbReference type="AlphaFoldDB" id="A0ABD0XJK8"/>
<feature type="domain" description="C2HC RNF-type" evidence="25">
    <location>
        <begin position="177"/>
        <end position="196"/>
    </location>
</feature>
<dbReference type="GO" id="GO:0005737">
    <property type="term" value="C:cytoplasm"/>
    <property type="evidence" value="ECO:0007669"/>
    <property type="project" value="UniProtKB-SubCell"/>
</dbReference>
<dbReference type="EC" id="2.3.2.27" evidence="6"/>
<dbReference type="Proteomes" id="UP001557470">
    <property type="component" value="Unassembled WGS sequence"/>
</dbReference>
<dbReference type="SMART" id="SM00184">
    <property type="entry name" value="RING"/>
    <property type="match status" value="1"/>
</dbReference>
<evidence type="ECO:0000256" key="22">
    <source>
        <dbReference type="ARBA" id="ARBA00033455"/>
    </source>
</evidence>
<reference evidence="26 27" key="1">
    <citation type="submission" date="2024-06" db="EMBL/GenBank/DDBJ databases">
        <authorList>
            <person name="Pan Q."/>
            <person name="Wen M."/>
            <person name="Jouanno E."/>
            <person name="Zahm M."/>
            <person name="Klopp C."/>
            <person name="Cabau C."/>
            <person name="Louis A."/>
            <person name="Berthelot C."/>
            <person name="Parey E."/>
            <person name="Roest Crollius H."/>
            <person name="Montfort J."/>
            <person name="Robinson-Rechavi M."/>
            <person name="Bouchez O."/>
            <person name="Lampietro C."/>
            <person name="Lopez Roques C."/>
            <person name="Donnadieu C."/>
            <person name="Postlethwait J."/>
            <person name="Bobe J."/>
            <person name="Verreycken H."/>
            <person name="Guiguen Y."/>
        </authorList>
    </citation>
    <scope>NUCLEOTIDE SEQUENCE [LARGE SCALE GENOMIC DNA]</scope>
    <source>
        <strain evidence="26">Up_M1</strain>
        <tissue evidence="26">Testis</tissue>
    </source>
</reference>
<dbReference type="GO" id="GO:0005634">
    <property type="term" value="C:nucleus"/>
    <property type="evidence" value="ECO:0007669"/>
    <property type="project" value="UniProtKB-SubCell"/>
</dbReference>
<evidence type="ECO:0000256" key="17">
    <source>
        <dbReference type="ARBA" id="ARBA00022871"/>
    </source>
</evidence>
<evidence type="ECO:0000256" key="7">
    <source>
        <dbReference type="ARBA" id="ARBA00014143"/>
    </source>
</evidence>
<dbReference type="GO" id="GO:0008270">
    <property type="term" value="F:zinc ion binding"/>
    <property type="evidence" value="ECO:0007669"/>
    <property type="project" value="UniProtKB-KW"/>
</dbReference>
<evidence type="ECO:0000256" key="15">
    <source>
        <dbReference type="ARBA" id="ARBA00022833"/>
    </source>
</evidence>
<evidence type="ECO:0000256" key="9">
    <source>
        <dbReference type="ARBA" id="ARBA00022490"/>
    </source>
</evidence>
<evidence type="ECO:0000256" key="23">
    <source>
        <dbReference type="PROSITE-ProRule" id="PRU00175"/>
    </source>
</evidence>
<dbReference type="EMBL" id="JAGEUA010000001">
    <property type="protein sequence ID" value="KAL1021594.1"/>
    <property type="molecule type" value="Genomic_DNA"/>
</dbReference>
<dbReference type="SUPFAM" id="SSF57850">
    <property type="entry name" value="RING/U-box"/>
    <property type="match status" value="1"/>
</dbReference>
<evidence type="ECO:0000256" key="4">
    <source>
        <dbReference type="ARBA" id="ARBA00004906"/>
    </source>
</evidence>
<dbReference type="PROSITE" id="PS50089">
    <property type="entry name" value="ZF_RING_2"/>
    <property type="match status" value="1"/>
</dbReference>
<comment type="catalytic activity">
    <reaction evidence="1">
        <text>S-ubiquitinyl-[E2 ubiquitin-conjugating enzyme]-L-cysteine + [acceptor protein]-L-lysine = [E2 ubiquitin-conjugating enzyme]-L-cysteine + N(6)-ubiquitinyl-[acceptor protein]-L-lysine.</text>
        <dbReference type="EC" id="2.3.2.27"/>
    </reaction>
</comment>
<evidence type="ECO:0000256" key="21">
    <source>
        <dbReference type="ARBA" id="ARBA00031134"/>
    </source>
</evidence>